<evidence type="ECO:0000313" key="1">
    <source>
        <dbReference type="EMBL" id="ADW16461.1"/>
    </source>
</evidence>
<dbReference type="Proteomes" id="UP000006365">
    <property type="component" value="Chromosome"/>
</dbReference>
<dbReference type="KEGG" id="dpr:Despr_0277"/>
<organism evidence="1 2">
    <name type="scientific">Desulfobulbus propionicus (strain ATCC 33891 / DSM 2032 / VKM B-1956 / 1pr3)</name>
    <dbReference type="NCBI Taxonomy" id="577650"/>
    <lineage>
        <taxon>Bacteria</taxon>
        <taxon>Pseudomonadati</taxon>
        <taxon>Thermodesulfobacteriota</taxon>
        <taxon>Desulfobulbia</taxon>
        <taxon>Desulfobulbales</taxon>
        <taxon>Desulfobulbaceae</taxon>
        <taxon>Desulfobulbus</taxon>
    </lineage>
</organism>
<accession>A0A7U3YJC1</accession>
<keyword evidence="2" id="KW-1185">Reference proteome</keyword>
<proteinExistence type="predicted"/>
<protein>
    <recommendedName>
        <fullName evidence="3">YkgJ family cysteine cluster protein</fullName>
    </recommendedName>
</protein>
<dbReference type="AlphaFoldDB" id="A0A7U3YJC1"/>
<evidence type="ECO:0008006" key="3">
    <source>
        <dbReference type="Google" id="ProtNLM"/>
    </source>
</evidence>
<sequence>MKELFLPPELSCEISEIYASMATAYDEVARAITLTCEGCPDNCCDSYFLHYTYCEWAYLWEGIRALDDARLDRIMQRARDYVEQSRVLIARGQRPQIMCPLNEDGLCGLYTHRLMICRTHGVPATLTRPDGQHLRFPGCFRCQEIVKATYAAETDAPAMDRTILYKRLAQLESRFLGDKRGLFPKIKLTIAEMIVGGPPRDIKTNRN</sequence>
<reference evidence="1 2" key="1">
    <citation type="journal article" date="2011" name="Stand. Genomic Sci.">
        <title>Complete genome sequence of Desulfobulbus propionicus type strain (1pr3).</title>
        <authorList>
            <person name="Pagani I."/>
            <person name="Lapidus A."/>
            <person name="Nolan M."/>
            <person name="Lucas S."/>
            <person name="Hammon N."/>
            <person name="Deshpande S."/>
            <person name="Cheng J.F."/>
            <person name="Chertkov O."/>
            <person name="Davenport K."/>
            <person name="Tapia R."/>
            <person name="Han C."/>
            <person name="Goodwin L."/>
            <person name="Pitluck S."/>
            <person name="Liolios K."/>
            <person name="Mavromatis K."/>
            <person name="Ivanova N."/>
            <person name="Mikhailova N."/>
            <person name="Pati A."/>
            <person name="Chen A."/>
            <person name="Palaniappan K."/>
            <person name="Land M."/>
            <person name="Hauser L."/>
            <person name="Chang Y.J."/>
            <person name="Jeffries C.D."/>
            <person name="Detter J.C."/>
            <person name="Brambilla E."/>
            <person name="Kannan K.P."/>
            <person name="Djao O.D."/>
            <person name="Rohde M."/>
            <person name="Pukall R."/>
            <person name="Spring S."/>
            <person name="Goker M."/>
            <person name="Sikorski J."/>
            <person name="Woyke T."/>
            <person name="Bristow J."/>
            <person name="Eisen J.A."/>
            <person name="Markowitz V."/>
            <person name="Hugenholtz P."/>
            <person name="Kyrpides N.C."/>
            <person name="Klenk H.P."/>
        </authorList>
    </citation>
    <scope>NUCLEOTIDE SEQUENCE [LARGE SCALE GENOMIC DNA]</scope>
    <source>
        <strain evidence="2">ATCC 33891 / DSM 2032 / 1pr3</strain>
    </source>
</reference>
<evidence type="ECO:0000313" key="2">
    <source>
        <dbReference type="Proteomes" id="UP000006365"/>
    </source>
</evidence>
<gene>
    <name evidence="1" type="ordered locus">Despr_0277</name>
</gene>
<dbReference type="RefSeq" id="WP_015723009.1">
    <property type="nucleotide sequence ID" value="NC_014972.1"/>
</dbReference>
<dbReference type="EMBL" id="CP002364">
    <property type="protein sequence ID" value="ADW16461.1"/>
    <property type="molecule type" value="Genomic_DNA"/>
</dbReference>
<name>A0A7U3YJC1_DESPD</name>